<dbReference type="GO" id="GO:0004553">
    <property type="term" value="F:hydrolase activity, hydrolyzing O-glycosyl compounds"/>
    <property type="evidence" value="ECO:0007669"/>
    <property type="project" value="InterPro"/>
</dbReference>
<feature type="domain" description="Glycoside hydrolase family 5" evidence="4">
    <location>
        <begin position="42"/>
        <end position="253"/>
    </location>
</feature>
<sequence length="345" mass="40104">MEHIQLAEGARGFVLSESQRAFRPWGFNYDHDERGRLLEDYWEKEWDKVEQDFAEMRGLGANCVRIHLQFGKFMESVDKPNPAALRQLERLLRLAERQQLYLDLTGLGCYHKKDVPAWYDALDEAERWQAQCRFWTAVAERAARSPAVFCYDLMNEPVVPGGQRERGGWLAPPFGDKHFVQFITLDQRQRPRPDIARAWVRQLVQAIRRVDRRHLITVGLVDWSLDRPGLTSGFVPQKVVSELDFLAVHLYPHQGKLDQAAETLRGFAVGKPVVVEESFPLWCSAEELEQFVEKSEPLAAGWFFFYWGRTLEELAQDKDLGSALLRAWLERFRKRARLYALTPNS</sequence>
<keyword evidence="1 3" id="KW-0378">Hydrolase</keyword>
<reference evidence="5 6" key="1">
    <citation type="submission" date="2020-07" db="EMBL/GenBank/DDBJ databases">
        <title>Thermogemmata thermophila gen. nov., sp. nov., a novel moderate thermophilic planctomycete from a Kamchatka hot spring.</title>
        <authorList>
            <person name="Elcheninov A.G."/>
            <person name="Podosokorskaya O.A."/>
            <person name="Kovaleva O.L."/>
            <person name="Novikov A."/>
            <person name="Bonch-Osmolovskaya E.A."/>
            <person name="Toshchakov S.V."/>
            <person name="Kublanov I.V."/>
        </authorList>
    </citation>
    <scope>NUCLEOTIDE SEQUENCE [LARGE SCALE GENOMIC DNA]</scope>
    <source>
        <strain evidence="5 6">2918</strain>
    </source>
</reference>
<evidence type="ECO:0000256" key="2">
    <source>
        <dbReference type="ARBA" id="ARBA00023295"/>
    </source>
</evidence>
<evidence type="ECO:0000313" key="6">
    <source>
        <dbReference type="Proteomes" id="UP000542342"/>
    </source>
</evidence>
<dbReference type="AlphaFoldDB" id="A0A7V8VFY7"/>
<comment type="similarity">
    <text evidence="3">Belongs to the glycosyl hydrolase 5 (cellulase A) family.</text>
</comment>
<gene>
    <name evidence="5" type="ORF">H0921_14380</name>
</gene>
<dbReference type="InterPro" id="IPR001547">
    <property type="entry name" value="Glyco_hydro_5"/>
</dbReference>
<evidence type="ECO:0000256" key="3">
    <source>
        <dbReference type="RuleBase" id="RU361153"/>
    </source>
</evidence>
<evidence type="ECO:0000313" key="5">
    <source>
        <dbReference type="EMBL" id="MBA2227344.1"/>
    </source>
</evidence>
<dbReference type="EMBL" id="JACEFB010000013">
    <property type="protein sequence ID" value="MBA2227344.1"/>
    <property type="molecule type" value="Genomic_DNA"/>
</dbReference>
<dbReference type="GO" id="GO:0000272">
    <property type="term" value="P:polysaccharide catabolic process"/>
    <property type="evidence" value="ECO:0007669"/>
    <property type="project" value="InterPro"/>
</dbReference>
<evidence type="ECO:0000256" key="1">
    <source>
        <dbReference type="ARBA" id="ARBA00022801"/>
    </source>
</evidence>
<protein>
    <submittedName>
        <fullName evidence="5">Cellulase family glycosylhydrolase</fullName>
    </submittedName>
</protein>
<dbReference type="Proteomes" id="UP000542342">
    <property type="component" value="Unassembled WGS sequence"/>
</dbReference>
<dbReference type="Pfam" id="PF00150">
    <property type="entry name" value="Cellulase"/>
    <property type="match status" value="1"/>
</dbReference>
<comment type="caution">
    <text evidence="5">The sequence shown here is derived from an EMBL/GenBank/DDBJ whole genome shotgun (WGS) entry which is preliminary data.</text>
</comment>
<dbReference type="SUPFAM" id="SSF51445">
    <property type="entry name" value="(Trans)glycosidases"/>
    <property type="match status" value="1"/>
</dbReference>
<evidence type="ECO:0000259" key="4">
    <source>
        <dbReference type="Pfam" id="PF00150"/>
    </source>
</evidence>
<keyword evidence="2 3" id="KW-0326">Glycosidase</keyword>
<accession>A0A7V8VFY7</accession>
<dbReference type="Gene3D" id="3.20.20.80">
    <property type="entry name" value="Glycosidases"/>
    <property type="match status" value="1"/>
</dbReference>
<keyword evidence="6" id="KW-1185">Reference proteome</keyword>
<name>A0A7V8VFY7_9BACT</name>
<dbReference type="InterPro" id="IPR017853">
    <property type="entry name" value="GH"/>
</dbReference>
<organism evidence="5 6">
    <name type="scientific">Thermogemmata fonticola</name>
    <dbReference type="NCBI Taxonomy" id="2755323"/>
    <lineage>
        <taxon>Bacteria</taxon>
        <taxon>Pseudomonadati</taxon>
        <taxon>Planctomycetota</taxon>
        <taxon>Planctomycetia</taxon>
        <taxon>Gemmatales</taxon>
        <taxon>Gemmataceae</taxon>
        <taxon>Thermogemmata</taxon>
    </lineage>
</organism>
<proteinExistence type="inferred from homology"/>